<evidence type="ECO:0000256" key="6">
    <source>
        <dbReference type="ARBA" id="ARBA00022692"/>
    </source>
</evidence>
<dbReference type="EMBL" id="CP000601">
    <property type="protein sequence ID" value="ABP01257.1"/>
    <property type="molecule type" value="Genomic_DNA"/>
</dbReference>
<evidence type="ECO:0000256" key="13">
    <source>
        <dbReference type="ARBA" id="ARBA00036671"/>
    </source>
</evidence>
<comment type="caution">
    <text evidence="14">Lacks conserved residue(s) required for the propagation of feature annotation.</text>
</comment>
<evidence type="ECO:0000256" key="12">
    <source>
        <dbReference type="ARBA" id="ARBA00023239"/>
    </source>
</evidence>
<dbReference type="InterPro" id="IPR007482">
    <property type="entry name" value="Tyr_Pase-like_PTPLA"/>
</dbReference>
<accession>A4S6S9</accession>
<keyword evidence="14" id="KW-0256">Endoplasmic reticulum</keyword>
<dbReference type="Gramene" id="ABO99290">
    <property type="protein sequence ID" value="ABO99290"/>
    <property type="gene ID" value="OSTLU_13214"/>
</dbReference>
<evidence type="ECO:0000256" key="3">
    <source>
        <dbReference type="ARBA" id="ARBA00007811"/>
    </source>
</evidence>
<keyword evidence="10 14" id="KW-0472">Membrane</keyword>
<dbReference type="GO" id="GO:0030148">
    <property type="term" value="P:sphingolipid biosynthetic process"/>
    <property type="evidence" value="ECO:0007669"/>
    <property type="project" value="TreeGrafter"/>
</dbReference>
<dbReference type="STRING" id="436017.A4S6S9"/>
<dbReference type="GO" id="GO:0030497">
    <property type="term" value="P:fatty acid elongation"/>
    <property type="evidence" value="ECO:0007669"/>
    <property type="project" value="TreeGrafter"/>
</dbReference>
<sequence>MSLAKTYLASYNAALVAGWSYVLILAFAALRTAGPSAVYAAVERPLALAQTAAVLEIAHAACGIARSPVLVTAMQVSSRLMVVWGVLHLAPVSRTASLDVVGPLKIGVPSLMLAWGVTEVVRYSFYFFKLVRGDVPRAVTWCRYTLFIVLYPLGVSSELFLAYSGFKYLVKTNPLAYEMPNAVNFAFHLPTAMLMFFAGYAPGFPMLYGYMLGQRKKVLGAAKSKRD</sequence>
<evidence type="ECO:0000256" key="7">
    <source>
        <dbReference type="ARBA" id="ARBA00022832"/>
    </source>
</evidence>
<dbReference type="OrthoDB" id="46988at2759"/>
<feature type="transmembrane region" description="Helical" evidence="14">
    <location>
        <begin position="7"/>
        <end position="30"/>
    </location>
</feature>
<protein>
    <recommendedName>
        <fullName evidence="4 14">Very-long-chain (3R)-3-hydroxyacyl-CoA dehydratase</fullName>
        <ecNumber evidence="4 14">4.2.1.134</ecNumber>
    </recommendedName>
</protein>
<keyword evidence="17" id="KW-1185">Reference proteome</keyword>
<evidence type="ECO:0000313" key="15">
    <source>
        <dbReference type="EMBL" id="ABO99290.1"/>
    </source>
</evidence>
<evidence type="ECO:0000256" key="1">
    <source>
        <dbReference type="ARBA" id="ARBA00004141"/>
    </source>
</evidence>
<comment type="catalytic activity">
    <reaction evidence="13 14">
        <text>a very-long-chain (3R)-3-hydroxyacyl-CoA = a very-long-chain (2E)-enoyl-CoA + H2O</text>
        <dbReference type="Rhea" id="RHEA:45812"/>
        <dbReference type="ChEBI" id="CHEBI:15377"/>
        <dbReference type="ChEBI" id="CHEBI:83728"/>
        <dbReference type="ChEBI" id="CHEBI:85440"/>
        <dbReference type="EC" id="4.2.1.134"/>
    </reaction>
</comment>
<evidence type="ECO:0000256" key="11">
    <source>
        <dbReference type="ARBA" id="ARBA00023160"/>
    </source>
</evidence>
<dbReference type="RefSeq" id="XP_001422898.1">
    <property type="nucleotide sequence ID" value="XM_001422861.1"/>
</dbReference>
<keyword evidence="12 14" id="KW-0456">Lyase</keyword>
<comment type="similarity">
    <text evidence="3 14">Belongs to the very long-chain fatty acids dehydratase HACD family.</text>
</comment>
<dbReference type="GeneID" id="5005204"/>
<evidence type="ECO:0000256" key="8">
    <source>
        <dbReference type="ARBA" id="ARBA00022989"/>
    </source>
</evidence>
<dbReference type="PANTHER" id="PTHR11035:SF3">
    <property type="entry name" value="VERY-LONG-CHAIN (3R)-3-HYDROXYACYL-COA DEHYDRATASE"/>
    <property type="match status" value="1"/>
</dbReference>
<name>A4S6S9_OSTLU</name>
<dbReference type="HOGENOM" id="CLU_034302_2_2_1"/>
<dbReference type="RefSeq" id="XP_001420997.1">
    <property type="nucleotide sequence ID" value="XM_001420960.1"/>
</dbReference>
<dbReference type="KEGG" id="olu:OSTLU_13214"/>
<dbReference type="EMBL" id="CP000593">
    <property type="protein sequence ID" value="ABO99290.1"/>
    <property type="molecule type" value="Genomic_DNA"/>
</dbReference>
<keyword evidence="9 14" id="KW-0443">Lipid metabolism</keyword>
<dbReference type="Proteomes" id="UP000001568">
    <property type="component" value="Chromosome 13"/>
</dbReference>
<dbReference type="GO" id="GO:0042761">
    <property type="term" value="P:very long-chain fatty acid biosynthetic process"/>
    <property type="evidence" value="ECO:0007669"/>
    <property type="project" value="TreeGrafter"/>
</dbReference>
<reference evidence="15 17" key="1">
    <citation type="journal article" date="2007" name="Proc. Natl. Acad. Sci. U.S.A.">
        <title>The tiny eukaryote Ostreococcus provides genomic insights into the paradox of plankton speciation.</title>
        <authorList>
            <person name="Palenik B."/>
            <person name="Grimwood J."/>
            <person name="Aerts A."/>
            <person name="Rouze P."/>
            <person name="Salamov A."/>
            <person name="Putnam N."/>
            <person name="Dupont C."/>
            <person name="Jorgensen R."/>
            <person name="Derelle E."/>
            <person name="Rombauts S."/>
            <person name="Zhou K."/>
            <person name="Otillar R."/>
            <person name="Merchant S.S."/>
            <person name="Podell S."/>
            <person name="Gaasterland T."/>
            <person name="Napoli C."/>
            <person name="Gendler K."/>
            <person name="Manuell A."/>
            <person name="Tai V."/>
            <person name="Vallon O."/>
            <person name="Piganeau G."/>
            <person name="Jancek S."/>
            <person name="Heijde M."/>
            <person name="Jabbari K."/>
            <person name="Bowler C."/>
            <person name="Lohr M."/>
            <person name="Robbens S."/>
            <person name="Werner G."/>
            <person name="Dubchak I."/>
            <person name="Pazour G.J."/>
            <person name="Ren Q."/>
            <person name="Paulsen I."/>
            <person name="Delwiche C."/>
            <person name="Schmutz J."/>
            <person name="Rokhsar D."/>
            <person name="Van de Peer Y."/>
            <person name="Moreau H."/>
            <person name="Grigoriev I.V."/>
        </authorList>
    </citation>
    <scope>NUCLEOTIDE SEQUENCE [LARGE SCALE GENOMIC DNA]</scope>
    <source>
        <strain evidence="15 17">CCE9901</strain>
    </source>
</reference>
<organism evidence="15 17">
    <name type="scientific">Ostreococcus lucimarinus (strain CCE9901)</name>
    <dbReference type="NCBI Taxonomy" id="436017"/>
    <lineage>
        <taxon>Eukaryota</taxon>
        <taxon>Viridiplantae</taxon>
        <taxon>Chlorophyta</taxon>
        <taxon>Mamiellophyceae</taxon>
        <taxon>Mamiellales</taxon>
        <taxon>Bathycoccaceae</taxon>
        <taxon>Ostreococcus</taxon>
    </lineage>
</organism>
<dbReference type="EC" id="4.2.1.134" evidence="4 14"/>
<comment type="subcellular location">
    <subcellularLocation>
        <location evidence="14">Endoplasmic reticulum membrane</location>
        <topology evidence="14">Multi-pass membrane protein</topology>
    </subcellularLocation>
    <subcellularLocation>
        <location evidence="1">Membrane</location>
        <topology evidence="1">Multi-pass membrane protein</topology>
    </subcellularLocation>
</comment>
<keyword evidence="6 14" id="KW-0812">Transmembrane</keyword>
<dbReference type="PANTHER" id="PTHR11035">
    <property type="entry name" value="VERY-LONG-CHAIN (3R)-3-HYDROXYACYL-COA DEHYDRATASE"/>
    <property type="match status" value="1"/>
</dbReference>
<dbReference type="KEGG" id="olu:OSTLU_29682"/>
<keyword evidence="11 14" id="KW-0275">Fatty acid biosynthesis</keyword>
<feature type="transmembrane region" description="Helical" evidence="14">
    <location>
        <begin position="106"/>
        <end position="125"/>
    </location>
</feature>
<dbReference type="GeneID" id="5006868"/>
<comment type="function">
    <text evidence="14">Catalyzes the third of the four reactions of the long-chain fatty acids elongation cycle. This endoplasmic reticulum-bound enzymatic process, allows the addition of two carbons to the chain of long- and very long-chain fatty acids/VLCFAs per cycle. This enzyme catalyzes the dehydration of the 3-hydroxyacyl-CoA intermediate into trans-2,3-enoyl-CoA, within each cycle of fatty acid elongation. Thereby, it participates to the production of VLCFAs of different chain lengths that are involved in multiple biological processes as precursors of membrane lipids and lipid mediators.</text>
</comment>
<dbReference type="Pfam" id="PF04387">
    <property type="entry name" value="PTPLA"/>
    <property type="match status" value="1"/>
</dbReference>
<keyword evidence="5 14" id="KW-0444">Lipid biosynthesis</keyword>
<keyword evidence="7 14" id="KW-0276">Fatty acid metabolism</keyword>
<dbReference type="Proteomes" id="UP000001568">
    <property type="component" value="Chromosome 21"/>
</dbReference>
<gene>
    <name evidence="15" type="ORF">OSTLU_13214</name>
    <name evidence="16" type="ORF">OSTLU_29682</name>
</gene>
<dbReference type="eggNOG" id="KOG3187">
    <property type="taxonomic scope" value="Eukaryota"/>
</dbReference>
<dbReference type="UniPathway" id="UPA00094"/>
<evidence type="ECO:0000256" key="5">
    <source>
        <dbReference type="ARBA" id="ARBA00022516"/>
    </source>
</evidence>
<dbReference type="AlphaFoldDB" id="A4S6S9"/>
<dbReference type="Gramene" id="ABP01257">
    <property type="protein sequence ID" value="ABP01257"/>
    <property type="gene ID" value="OSTLU_29682"/>
</dbReference>
<proteinExistence type="inferred from homology"/>
<feature type="transmembrane region" description="Helical" evidence="14">
    <location>
        <begin position="146"/>
        <end position="166"/>
    </location>
</feature>
<evidence type="ECO:0000256" key="4">
    <source>
        <dbReference type="ARBA" id="ARBA00013122"/>
    </source>
</evidence>
<keyword evidence="8 14" id="KW-1133">Transmembrane helix</keyword>
<comment type="pathway">
    <text evidence="2 14">Lipid metabolism; fatty acid biosynthesis.</text>
</comment>
<evidence type="ECO:0000256" key="14">
    <source>
        <dbReference type="RuleBase" id="RU363109"/>
    </source>
</evidence>
<dbReference type="GO" id="GO:0005789">
    <property type="term" value="C:endoplasmic reticulum membrane"/>
    <property type="evidence" value="ECO:0007669"/>
    <property type="project" value="UniProtKB-SubCell"/>
</dbReference>
<evidence type="ECO:0000313" key="16">
    <source>
        <dbReference type="EMBL" id="ABP01257.1"/>
    </source>
</evidence>
<dbReference type="GO" id="GO:0102158">
    <property type="term" value="F:very-long-chain (3R)-3-hydroxyacyl-CoA dehydratase activity"/>
    <property type="evidence" value="ECO:0007669"/>
    <property type="project" value="UniProtKB-EC"/>
</dbReference>
<feature type="transmembrane region" description="Helical" evidence="14">
    <location>
        <begin position="186"/>
        <end position="208"/>
    </location>
</feature>
<evidence type="ECO:0000256" key="9">
    <source>
        <dbReference type="ARBA" id="ARBA00023098"/>
    </source>
</evidence>
<evidence type="ECO:0000256" key="2">
    <source>
        <dbReference type="ARBA" id="ARBA00005194"/>
    </source>
</evidence>
<dbReference type="OMA" id="AAFMEPF"/>
<evidence type="ECO:0000256" key="10">
    <source>
        <dbReference type="ARBA" id="ARBA00023136"/>
    </source>
</evidence>
<evidence type="ECO:0000313" key="17">
    <source>
        <dbReference type="Proteomes" id="UP000001568"/>
    </source>
</evidence>